<dbReference type="OrthoDB" id="9956484at2"/>
<feature type="signal peptide" evidence="1">
    <location>
        <begin position="1"/>
        <end position="29"/>
    </location>
</feature>
<evidence type="ECO:0000256" key="1">
    <source>
        <dbReference type="SAM" id="SignalP"/>
    </source>
</evidence>
<comment type="caution">
    <text evidence="2">The sequence shown here is derived from an EMBL/GenBank/DDBJ whole genome shotgun (WGS) entry which is preliminary data.</text>
</comment>
<name>A0A4U5W4N8_STRLS</name>
<protein>
    <recommendedName>
        <fullName evidence="4">RlpA-like protein double-psi beta-barrel domain-containing protein</fullName>
    </recommendedName>
</protein>
<proteinExistence type="predicted"/>
<reference evidence="2 3" key="1">
    <citation type="submission" date="2019-04" db="EMBL/GenBank/DDBJ databases">
        <title>Streptomyces lasaliensis sp. nov., an Actinomycete isolated from soil which produces the polyether antibiotic lasalocid.</title>
        <authorList>
            <person name="Erwin G."/>
            <person name="Haber C."/>
        </authorList>
    </citation>
    <scope>NUCLEOTIDE SEQUENCE [LARGE SCALE GENOMIC DNA]</scope>
    <source>
        <strain evidence="2 3">X-537</strain>
    </source>
</reference>
<dbReference type="RefSeq" id="WP_137311267.1">
    <property type="nucleotide sequence ID" value="NZ_SZNQ01000003.1"/>
</dbReference>
<dbReference type="EMBL" id="SZNQ01000003">
    <property type="protein sequence ID" value="TKS96159.1"/>
    <property type="molecule type" value="Genomic_DNA"/>
</dbReference>
<keyword evidence="1" id="KW-0732">Signal</keyword>
<evidence type="ECO:0008006" key="4">
    <source>
        <dbReference type="Google" id="ProtNLM"/>
    </source>
</evidence>
<dbReference type="Proteomes" id="UP000305929">
    <property type="component" value="Unassembled WGS sequence"/>
</dbReference>
<accession>A0A4U5W4N8</accession>
<gene>
    <name evidence="2" type="ORF">E4U91_35995</name>
</gene>
<sequence>MNMRSRIGMASAAALVGGLAVTAAAPADAVGHRTASAAQPAASAHTRLWTERGYGFADVKKTWTAQPGWPGRYRGTVSGTVHHYHAPGNRNVLVEVSTDGRIFRLGEASGTRTFSRPYKYTKRVLLRVCLHRPGASGVSFCSRWW</sequence>
<organism evidence="2 3">
    <name type="scientific">Streptomyces lasalocidi</name>
    <name type="common">Streptomyces lasaliensis</name>
    <dbReference type="NCBI Taxonomy" id="324833"/>
    <lineage>
        <taxon>Bacteria</taxon>
        <taxon>Bacillati</taxon>
        <taxon>Actinomycetota</taxon>
        <taxon>Actinomycetes</taxon>
        <taxon>Kitasatosporales</taxon>
        <taxon>Streptomycetaceae</taxon>
        <taxon>Streptomyces</taxon>
    </lineage>
</organism>
<feature type="chain" id="PRO_5020217847" description="RlpA-like protein double-psi beta-barrel domain-containing protein" evidence="1">
    <location>
        <begin position="30"/>
        <end position="145"/>
    </location>
</feature>
<evidence type="ECO:0000313" key="3">
    <source>
        <dbReference type="Proteomes" id="UP000305929"/>
    </source>
</evidence>
<evidence type="ECO:0000313" key="2">
    <source>
        <dbReference type="EMBL" id="TKS96159.1"/>
    </source>
</evidence>
<dbReference type="AlphaFoldDB" id="A0A4U5W4N8"/>
<keyword evidence="3" id="KW-1185">Reference proteome</keyword>